<dbReference type="Pfam" id="PF14752">
    <property type="entry name" value="RBP_receptor"/>
    <property type="match status" value="1"/>
</dbReference>
<evidence type="ECO:0000256" key="4">
    <source>
        <dbReference type="ARBA" id="ARBA00022692"/>
    </source>
</evidence>
<gene>
    <name evidence="9" type="ORF">KUTeg_019854</name>
</gene>
<feature type="transmembrane region" description="Helical" evidence="8">
    <location>
        <begin position="225"/>
        <end position="251"/>
    </location>
</feature>
<dbReference type="InterPro" id="IPR026612">
    <property type="entry name" value="STRA6-like"/>
</dbReference>
<dbReference type="PANTHER" id="PTHR21444">
    <property type="entry name" value="COILED-COIL DOMAIN-CONTAINING PROTEIN 180"/>
    <property type="match status" value="1"/>
</dbReference>
<sequence>MLFQGENIVVQLPVLVCLLFLILKFGHTFLMELYRYIIGKINLTKYGTLDGKPKSDKQIAETKHEGLAQEYQLRYVRSLFKKPDDIISCDDKSKFEHLISGPHVQYRHVTCDILTFGLFQWGFVLLLRFSSALRYGYEVLDQSEKNTTLYVQARLFIEVTTVTGAVAFALSTLIISYHTFNILRNYRGHLQRLYKGDFSKLPTKMLNISASETMTYSLHYAGIQIAVLLLGYTVLILVVYIVGLILAYFLVLPFMGLVSSSFLQPFYALV</sequence>
<evidence type="ECO:0000256" key="5">
    <source>
        <dbReference type="ARBA" id="ARBA00022989"/>
    </source>
</evidence>
<feature type="transmembrane region" description="Helical" evidence="8">
    <location>
        <begin position="155"/>
        <end position="177"/>
    </location>
</feature>
<accession>A0ABQ9EDT9</accession>
<reference evidence="9 10" key="1">
    <citation type="submission" date="2022-12" db="EMBL/GenBank/DDBJ databases">
        <title>Chromosome-level genome of Tegillarca granosa.</title>
        <authorList>
            <person name="Kim J."/>
        </authorList>
    </citation>
    <scope>NUCLEOTIDE SEQUENCE [LARGE SCALE GENOMIC DNA]</scope>
    <source>
        <strain evidence="9">Teg-2019</strain>
        <tissue evidence="9">Adductor muscle</tissue>
    </source>
</reference>
<evidence type="ECO:0000256" key="8">
    <source>
        <dbReference type="SAM" id="Phobius"/>
    </source>
</evidence>
<keyword evidence="10" id="KW-1185">Reference proteome</keyword>
<name>A0ABQ9EDT9_TEGGR</name>
<evidence type="ECO:0000256" key="2">
    <source>
        <dbReference type="ARBA" id="ARBA00022448"/>
    </source>
</evidence>
<feature type="transmembrane region" description="Helical" evidence="8">
    <location>
        <begin position="12"/>
        <end position="30"/>
    </location>
</feature>
<keyword evidence="2" id="KW-0813">Transport</keyword>
<keyword evidence="7" id="KW-0675">Receptor</keyword>
<keyword evidence="6 8" id="KW-0472">Membrane</keyword>
<comment type="caution">
    <text evidence="9">The sequence shown here is derived from an EMBL/GenBank/DDBJ whole genome shotgun (WGS) entry which is preliminary data.</text>
</comment>
<evidence type="ECO:0000256" key="1">
    <source>
        <dbReference type="ARBA" id="ARBA00004651"/>
    </source>
</evidence>
<dbReference type="Proteomes" id="UP001217089">
    <property type="component" value="Unassembled WGS sequence"/>
</dbReference>
<evidence type="ECO:0000256" key="3">
    <source>
        <dbReference type="ARBA" id="ARBA00022475"/>
    </source>
</evidence>
<organism evidence="9 10">
    <name type="scientific">Tegillarca granosa</name>
    <name type="common">Malaysian cockle</name>
    <name type="synonym">Anadara granosa</name>
    <dbReference type="NCBI Taxonomy" id="220873"/>
    <lineage>
        <taxon>Eukaryota</taxon>
        <taxon>Metazoa</taxon>
        <taxon>Spiralia</taxon>
        <taxon>Lophotrochozoa</taxon>
        <taxon>Mollusca</taxon>
        <taxon>Bivalvia</taxon>
        <taxon>Autobranchia</taxon>
        <taxon>Pteriomorphia</taxon>
        <taxon>Arcoida</taxon>
        <taxon>Arcoidea</taxon>
        <taxon>Arcidae</taxon>
        <taxon>Tegillarca</taxon>
    </lineage>
</organism>
<evidence type="ECO:0000256" key="6">
    <source>
        <dbReference type="ARBA" id="ARBA00023136"/>
    </source>
</evidence>
<dbReference type="PANTHER" id="PTHR21444:SF15">
    <property type="entry name" value="RECEPTOR FOR RETINOL UPTAKE STRA6"/>
    <property type="match status" value="1"/>
</dbReference>
<keyword evidence="5 8" id="KW-1133">Transmembrane helix</keyword>
<dbReference type="EMBL" id="JARBDR010000917">
    <property type="protein sequence ID" value="KAJ8303458.1"/>
    <property type="molecule type" value="Genomic_DNA"/>
</dbReference>
<evidence type="ECO:0000313" key="9">
    <source>
        <dbReference type="EMBL" id="KAJ8303458.1"/>
    </source>
</evidence>
<feature type="transmembrane region" description="Helical" evidence="8">
    <location>
        <begin position="113"/>
        <end position="135"/>
    </location>
</feature>
<protein>
    <submittedName>
        <fullName evidence="9">Uncharacterized protein</fullName>
    </submittedName>
</protein>
<keyword evidence="3" id="KW-1003">Cell membrane</keyword>
<proteinExistence type="predicted"/>
<keyword evidence="4 8" id="KW-0812">Transmembrane</keyword>
<comment type="subcellular location">
    <subcellularLocation>
        <location evidence="1">Cell membrane</location>
        <topology evidence="1">Multi-pass membrane protein</topology>
    </subcellularLocation>
</comment>
<evidence type="ECO:0000256" key="7">
    <source>
        <dbReference type="ARBA" id="ARBA00023170"/>
    </source>
</evidence>
<evidence type="ECO:0000313" key="10">
    <source>
        <dbReference type="Proteomes" id="UP001217089"/>
    </source>
</evidence>